<keyword evidence="1" id="KW-1133">Transmembrane helix</keyword>
<keyword evidence="1" id="KW-0472">Membrane</keyword>
<dbReference type="AlphaFoldDB" id="A0A511FI28"/>
<comment type="caution">
    <text evidence="2">The sequence shown here is derived from an EMBL/GenBank/DDBJ whole genome shotgun (WGS) entry which is preliminary data.</text>
</comment>
<feature type="transmembrane region" description="Helical" evidence="1">
    <location>
        <begin position="12"/>
        <end position="34"/>
    </location>
</feature>
<proteinExistence type="predicted"/>
<evidence type="ECO:0000313" key="3">
    <source>
        <dbReference type="EMBL" id="MBB5471697.1"/>
    </source>
</evidence>
<evidence type="ECO:0000256" key="1">
    <source>
        <dbReference type="SAM" id="Phobius"/>
    </source>
</evidence>
<dbReference type="Proteomes" id="UP000321723">
    <property type="component" value="Unassembled WGS sequence"/>
</dbReference>
<dbReference type="Proteomes" id="UP000564629">
    <property type="component" value="Unassembled WGS sequence"/>
</dbReference>
<gene>
    <name evidence="2" type="ORF">CHO01_31230</name>
    <name evidence="3" type="ORF">HNR08_000433</name>
</gene>
<dbReference type="EMBL" id="BJVQ01000057">
    <property type="protein sequence ID" value="GEL48007.1"/>
    <property type="molecule type" value="Genomic_DNA"/>
</dbReference>
<feature type="transmembrane region" description="Helical" evidence="1">
    <location>
        <begin position="94"/>
        <end position="118"/>
    </location>
</feature>
<organism evidence="2 4">
    <name type="scientific">Cellulomonas hominis</name>
    <dbReference type="NCBI Taxonomy" id="156981"/>
    <lineage>
        <taxon>Bacteria</taxon>
        <taxon>Bacillati</taxon>
        <taxon>Actinomycetota</taxon>
        <taxon>Actinomycetes</taxon>
        <taxon>Micrococcales</taxon>
        <taxon>Cellulomonadaceae</taxon>
        <taxon>Cellulomonas</taxon>
    </lineage>
</organism>
<reference evidence="3 5" key="2">
    <citation type="submission" date="2020-08" db="EMBL/GenBank/DDBJ databases">
        <title>Sequencing the genomes of 1000 actinobacteria strains.</title>
        <authorList>
            <person name="Klenk H.-P."/>
        </authorList>
    </citation>
    <scope>NUCLEOTIDE SEQUENCE [LARGE SCALE GENOMIC DNA]</scope>
    <source>
        <strain evidence="3 5">DSM 9581</strain>
    </source>
</reference>
<reference evidence="2 4" key="1">
    <citation type="submission" date="2019-07" db="EMBL/GenBank/DDBJ databases">
        <title>Whole genome shotgun sequence of Cellulomonas hominis NBRC 16055.</title>
        <authorList>
            <person name="Hosoyama A."/>
            <person name="Uohara A."/>
            <person name="Ohji S."/>
            <person name="Ichikawa N."/>
        </authorList>
    </citation>
    <scope>NUCLEOTIDE SEQUENCE [LARGE SCALE GENOMIC DNA]</scope>
    <source>
        <strain evidence="2 4">NBRC 16055</strain>
    </source>
</reference>
<name>A0A511FI28_9CELL</name>
<sequence length="146" mass="14457">MRRRGLGTRRAALLAGGAALALAGLVVLLVQWVLLVTGTLRTGLADEGTCVAAATAGEVGAEITTSALPPRAVCAWTVDGRVEETVLAERPAGLAAGAAVAAGVGAVVVLGVGAVALAERRRAERAAAVERAAAQRADDTEGRAGP</sequence>
<dbReference type="EMBL" id="JACHDN010000001">
    <property type="protein sequence ID" value="MBB5471697.1"/>
    <property type="molecule type" value="Genomic_DNA"/>
</dbReference>
<keyword evidence="4" id="KW-1185">Reference proteome</keyword>
<accession>A0A511FI28</accession>
<protein>
    <submittedName>
        <fullName evidence="2">Uncharacterized protein</fullName>
    </submittedName>
</protein>
<keyword evidence="1" id="KW-0812">Transmembrane</keyword>
<evidence type="ECO:0000313" key="4">
    <source>
        <dbReference type="Proteomes" id="UP000321723"/>
    </source>
</evidence>
<evidence type="ECO:0000313" key="5">
    <source>
        <dbReference type="Proteomes" id="UP000564629"/>
    </source>
</evidence>
<evidence type="ECO:0000313" key="2">
    <source>
        <dbReference type="EMBL" id="GEL48007.1"/>
    </source>
</evidence>
<dbReference type="RefSeq" id="WP_146839637.1">
    <property type="nucleotide sequence ID" value="NZ_BJVQ01000057.1"/>
</dbReference>